<evidence type="ECO:0000313" key="2">
    <source>
        <dbReference type="EMBL" id="OAX77981.1"/>
    </source>
</evidence>
<accession>A0A1B7NMC3</accession>
<evidence type="ECO:0008006" key="4">
    <source>
        <dbReference type="Google" id="ProtNLM"/>
    </source>
</evidence>
<gene>
    <name evidence="2" type="ORF">ACJ72_07715</name>
</gene>
<evidence type="ECO:0000256" key="1">
    <source>
        <dbReference type="SAM" id="Phobius"/>
    </source>
</evidence>
<keyword evidence="1" id="KW-0812">Transmembrane</keyword>
<feature type="non-terminal residue" evidence="2">
    <location>
        <position position="1"/>
    </location>
</feature>
<proteinExistence type="predicted"/>
<feature type="transmembrane region" description="Helical" evidence="1">
    <location>
        <begin position="7"/>
        <end position="28"/>
    </location>
</feature>
<name>A0A1B7NMC3_9EURO</name>
<evidence type="ECO:0000313" key="3">
    <source>
        <dbReference type="Proteomes" id="UP000091918"/>
    </source>
</evidence>
<reference evidence="2 3" key="1">
    <citation type="submission" date="2015-07" db="EMBL/GenBank/DDBJ databases">
        <title>Emmonsia species relationships and genome sequence.</title>
        <authorList>
            <person name="Cuomo C.A."/>
            <person name="Schwartz I.S."/>
            <person name="Kenyon C."/>
            <person name="de Hoog G.S."/>
            <person name="Govender N.P."/>
            <person name="Botha A."/>
            <person name="Moreno L."/>
            <person name="de Vries M."/>
            <person name="Munoz J.F."/>
            <person name="Stielow J.B."/>
        </authorList>
    </citation>
    <scope>NUCLEOTIDE SEQUENCE [LARGE SCALE GENOMIC DNA]</scope>
    <source>
        <strain evidence="2 3">CBS 136260</strain>
    </source>
</reference>
<keyword evidence="1" id="KW-0472">Membrane</keyword>
<organism evidence="2 3">
    <name type="scientific">Emergomyces africanus</name>
    <dbReference type="NCBI Taxonomy" id="1955775"/>
    <lineage>
        <taxon>Eukaryota</taxon>
        <taxon>Fungi</taxon>
        <taxon>Dikarya</taxon>
        <taxon>Ascomycota</taxon>
        <taxon>Pezizomycotina</taxon>
        <taxon>Eurotiomycetes</taxon>
        <taxon>Eurotiomycetidae</taxon>
        <taxon>Onygenales</taxon>
        <taxon>Ajellomycetaceae</taxon>
        <taxon>Emergomyces</taxon>
    </lineage>
</organism>
<comment type="caution">
    <text evidence="2">The sequence shown here is derived from an EMBL/GenBank/DDBJ whole genome shotgun (WGS) entry which is preliminary data.</text>
</comment>
<sequence>IGRTSSLVLTLCGVLKDVLLVSISAAYWKTPVTPLQLFGYSVALGGMVYYKLGADKFKEYASHATRTWAEYGSANPIQRRLVVVAGSFLFLVLLLVVMGSPGGMVEGMIPGGASVIDRTPKGA</sequence>
<dbReference type="AlphaFoldDB" id="A0A1B7NMC3"/>
<dbReference type="OrthoDB" id="6418713at2759"/>
<protein>
    <recommendedName>
        <fullName evidence="4">Sugar phosphate transporter domain-containing protein</fullName>
    </recommendedName>
</protein>
<feature type="transmembrane region" description="Helical" evidence="1">
    <location>
        <begin position="81"/>
        <end position="100"/>
    </location>
</feature>
<keyword evidence="3" id="KW-1185">Reference proteome</keyword>
<dbReference type="EMBL" id="LGUA01001851">
    <property type="protein sequence ID" value="OAX77981.1"/>
    <property type="molecule type" value="Genomic_DNA"/>
</dbReference>
<feature type="transmembrane region" description="Helical" evidence="1">
    <location>
        <begin position="34"/>
        <end position="52"/>
    </location>
</feature>
<keyword evidence="1" id="KW-1133">Transmembrane helix</keyword>
<dbReference type="Proteomes" id="UP000091918">
    <property type="component" value="Unassembled WGS sequence"/>
</dbReference>